<gene>
    <name evidence="8" type="ORF">BST26_16380</name>
</gene>
<comment type="caution">
    <text evidence="8">The sequence shown here is derived from an EMBL/GenBank/DDBJ whole genome shotgun (WGS) entry which is preliminary data.</text>
</comment>
<evidence type="ECO:0000313" key="8">
    <source>
        <dbReference type="EMBL" id="ORA67073.1"/>
    </source>
</evidence>
<protein>
    <submittedName>
        <fullName evidence="8">Ferredoxin</fullName>
    </submittedName>
</protein>
<accession>A0A1X0D3W4</accession>
<sequence>MIAVVNDGLCRGHGVCVGLCPEVFTLTEWGYAEAIDTPVPPEQAERVAEAIAACPEHAISAE</sequence>
<evidence type="ECO:0000256" key="1">
    <source>
        <dbReference type="ARBA" id="ARBA00001927"/>
    </source>
</evidence>
<evidence type="ECO:0000256" key="2">
    <source>
        <dbReference type="ARBA" id="ARBA00022448"/>
    </source>
</evidence>
<proteinExistence type="predicted"/>
<dbReference type="Proteomes" id="UP000192801">
    <property type="component" value="Unassembled WGS sequence"/>
</dbReference>
<dbReference type="PANTHER" id="PTHR36923:SF3">
    <property type="entry name" value="FERREDOXIN"/>
    <property type="match status" value="1"/>
</dbReference>
<keyword evidence="7" id="KW-0003">3Fe-4S</keyword>
<evidence type="ECO:0000313" key="9">
    <source>
        <dbReference type="Proteomes" id="UP000192801"/>
    </source>
</evidence>
<dbReference type="AlphaFoldDB" id="A0A1X0D3W4"/>
<evidence type="ECO:0000256" key="5">
    <source>
        <dbReference type="ARBA" id="ARBA00023004"/>
    </source>
</evidence>
<dbReference type="GO" id="GO:0046872">
    <property type="term" value="F:metal ion binding"/>
    <property type="evidence" value="ECO:0007669"/>
    <property type="project" value="UniProtKB-KW"/>
</dbReference>
<keyword evidence="9" id="KW-1185">Reference proteome</keyword>
<name>A0A1X0D3W4_9MYCO</name>
<dbReference type="OrthoDB" id="3215519at2"/>
<evidence type="ECO:0000256" key="3">
    <source>
        <dbReference type="ARBA" id="ARBA00022723"/>
    </source>
</evidence>
<keyword evidence="4" id="KW-0249">Electron transport</keyword>
<dbReference type="Gene3D" id="3.30.70.20">
    <property type="match status" value="1"/>
</dbReference>
<evidence type="ECO:0000256" key="4">
    <source>
        <dbReference type="ARBA" id="ARBA00022982"/>
    </source>
</evidence>
<evidence type="ECO:0000256" key="6">
    <source>
        <dbReference type="ARBA" id="ARBA00023014"/>
    </source>
</evidence>
<dbReference type="RefSeq" id="WP_083032432.1">
    <property type="nucleotide sequence ID" value="NZ_AP022618.1"/>
</dbReference>
<dbReference type="InterPro" id="IPR051269">
    <property type="entry name" value="Fe-S_cluster_ET"/>
</dbReference>
<dbReference type="GO" id="GO:0051538">
    <property type="term" value="F:3 iron, 4 sulfur cluster binding"/>
    <property type="evidence" value="ECO:0007669"/>
    <property type="project" value="UniProtKB-KW"/>
</dbReference>
<comment type="cofactor">
    <cofactor evidence="1">
        <name>[3Fe-4S] cluster</name>
        <dbReference type="ChEBI" id="CHEBI:21137"/>
    </cofactor>
</comment>
<dbReference type="SUPFAM" id="SSF54862">
    <property type="entry name" value="4Fe-4S ferredoxins"/>
    <property type="match status" value="1"/>
</dbReference>
<organism evidence="8 9">
    <name type="scientific">Mycolicibacterium insubricum</name>
    <dbReference type="NCBI Taxonomy" id="444597"/>
    <lineage>
        <taxon>Bacteria</taxon>
        <taxon>Bacillati</taxon>
        <taxon>Actinomycetota</taxon>
        <taxon>Actinomycetes</taxon>
        <taxon>Mycobacteriales</taxon>
        <taxon>Mycobacteriaceae</taxon>
        <taxon>Mycolicibacterium</taxon>
    </lineage>
</organism>
<dbReference type="PANTHER" id="PTHR36923">
    <property type="entry name" value="FERREDOXIN"/>
    <property type="match status" value="1"/>
</dbReference>
<dbReference type="EMBL" id="MVHS01000046">
    <property type="protein sequence ID" value="ORA67073.1"/>
    <property type="molecule type" value="Genomic_DNA"/>
</dbReference>
<keyword evidence="6" id="KW-0411">Iron-sulfur</keyword>
<keyword evidence="3" id="KW-0479">Metal-binding</keyword>
<keyword evidence="5" id="KW-0408">Iron</keyword>
<keyword evidence="2" id="KW-0813">Transport</keyword>
<dbReference type="STRING" id="444597.BST26_16380"/>
<reference evidence="8 9" key="1">
    <citation type="submission" date="2016-12" db="EMBL/GenBank/DDBJ databases">
        <title>The new phylogeny of genus Mycobacterium.</title>
        <authorList>
            <person name="Tortoli E."/>
            <person name="Trovato A."/>
            <person name="Cirillo D.M."/>
        </authorList>
    </citation>
    <scope>NUCLEOTIDE SEQUENCE [LARGE SCALE GENOMIC DNA]</scope>
    <source>
        <strain evidence="8 9">DSM 45130</strain>
    </source>
</reference>
<dbReference type="Pfam" id="PF13459">
    <property type="entry name" value="Fer4_15"/>
    <property type="match status" value="1"/>
</dbReference>
<evidence type="ECO:0000256" key="7">
    <source>
        <dbReference type="ARBA" id="ARBA00023291"/>
    </source>
</evidence>